<feature type="domain" description="Aminoglycoside phosphotransferase" evidence="1">
    <location>
        <begin position="33"/>
        <end position="232"/>
    </location>
</feature>
<dbReference type="InterPro" id="IPR011009">
    <property type="entry name" value="Kinase-like_dom_sf"/>
</dbReference>
<dbReference type="Gene3D" id="3.90.1200.10">
    <property type="match status" value="1"/>
</dbReference>
<proteinExistence type="predicted"/>
<dbReference type="SUPFAM" id="SSF56112">
    <property type="entry name" value="Protein kinase-like (PK-like)"/>
    <property type="match status" value="1"/>
</dbReference>
<dbReference type="OrthoDB" id="179763at2"/>
<evidence type="ECO:0000259" key="1">
    <source>
        <dbReference type="Pfam" id="PF01636"/>
    </source>
</evidence>
<accession>A0A857JHI8</accession>
<keyword evidence="3" id="KW-1185">Reference proteome</keyword>
<evidence type="ECO:0000313" key="2">
    <source>
        <dbReference type="EMBL" id="QHJ11126.1"/>
    </source>
</evidence>
<evidence type="ECO:0000313" key="3">
    <source>
        <dbReference type="Proteomes" id="UP000464524"/>
    </source>
</evidence>
<protein>
    <recommendedName>
        <fullName evidence="1">Aminoglycoside phosphotransferase domain-containing protein</fullName>
    </recommendedName>
</protein>
<dbReference type="InterPro" id="IPR002575">
    <property type="entry name" value="Aminoglycoside_PTrfase"/>
</dbReference>
<dbReference type="Pfam" id="PF01636">
    <property type="entry name" value="APH"/>
    <property type="match status" value="1"/>
</dbReference>
<sequence length="279" mass="31384">MPHRYQLNSGQLAELASLNYCRNGFSLRQVKKGGAVNSSYCLTTPSNRFFMKTFESDQVNQLARQHLFDVQKKIWQKGMACEPVYLSTTAGFQLDGWVDCKTLVDSNISNESKAHTLANTLHRIHGLCIAGQALDLPAQWTGYLAQLPREQYGDEREEAKTLANSWYAVLEEELVFCHNDLSLEHVTTNTPRLIFDWEYCALSNRYFDLAACIDVNKLVPQQQACLLASYAQYAKLPLSLVIEKTTLMLPLVSLTSRLWYAVANQLATSQNSTGDNLSG</sequence>
<dbReference type="Proteomes" id="UP000464524">
    <property type="component" value="Chromosome"/>
</dbReference>
<dbReference type="KEGG" id="pmes:FX988_01349"/>
<organism evidence="2 3">
    <name type="scientific">Paraglaciecola mesophila</name>
    <dbReference type="NCBI Taxonomy" id="197222"/>
    <lineage>
        <taxon>Bacteria</taxon>
        <taxon>Pseudomonadati</taxon>
        <taxon>Pseudomonadota</taxon>
        <taxon>Gammaproteobacteria</taxon>
        <taxon>Alteromonadales</taxon>
        <taxon>Alteromonadaceae</taxon>
        <taxon>Paraglaciecola</taxon>
    </lineage>
</organism>
<dbReference type="AlphaFoldDB" id="A0A857JHI8"/>
<reference evidence="2 3" key="1">
    <citation type="submission" date="2019-12" db="EMBL/GenBank/DDBJ databases">
        <title>Genome sequencing and assembly of endphytes of Porphyra tenera.</title>
        <authorList>
            <person name="Park J.M."/>
            <person name="Shin R."/>
            <person name="Jo S.H."/>
        </authorList>
    </citation>
    <scope>NUCLEOTIDE SEQUENCE [LARGE SCALE GENOMIC DNA]</scope>
    <source>
        <strain evidence="2 3">GPM4</strain>
    </source>
</reference>
<dbReference type="EMBL" id="CP047656">
    <property type="protein sequence ID" value="QHJ11126.1"/>
    <property type="molecule type" value="Genomic_DNA"/>
</dbReference>
<name>A0A857JHI8_9ALTE</name>
<gene>
    <name evidence="2" type="ORF">FX988_01349</name>
</gene>
<dbReference type="CDD" id="cd05151">
    <property type="entry name" value="ChoK-like"/>
    <property type="match status" value="1"/>
</dbReference>